<name>A0A428ZH57_KIBAR</name>
<dbReference type="SUPFAM" id="SSF53807">
    <property type="entry name" value="Helical backbone' metal receptor"/>
    <property type="match status" value="1"/>
</dbReference>
<dbReference type="EMBL" id="QHKI01000006">
    <property type="protein sequence ID" value="RSM87436.1"/>
    <property type="molecule type" value="Genomic_DNA"/>
</dbReference>
<dbReference type="PROSITE" id="PS50983">
    <property type="entry name" value="FE_B12_PBP"/>
    <property type="match status" value="1"/>
</dbReference>
<evidence type="ECO:0000313" key="5">
    <source>
        <dbReference type="Proteomes" id="UP000287547"/>
    </source>
</evidence>
<dbReference type="InterPro" id="IPR002491">
    <property type="entry name" value="ABC_transptr_periplasmic_BD"/>
</dbReference>
<organism evidence="4 5">
    <name type="scientific">Kibdelosporangium aridum</name>
    <dbReference type="NCBI Taxonomy" id="2030"/>
    <lineage>
        <taxon>Bacteria</taxon>
        <taxon>Bacillati</taxon>
        <taxon>Actinomycetota</taxon>
        <taxon>Actinomycetes</taxon>
        <taxon>Pseudonocardiales</taxon>
        <taxon>Pseudonocardiaceae</taxon>
        <taxon>Kibdelosporangium</taxon>
    </lineage>
</organism>
<dbReference type="Proteomes" id="UP000287547">
    <property type="component" value="Unassembled WGS sequence"/>
</dbReference>
<dbReference type="AlphaFoldDB" id="A0A428ZH57"/>
<comment type="similarity">
    <text evidence="1">Belongs to the bacterial solute-binding protein 8 family.</text>
</comment>
<dbReference type="PROSITE" id="PS51257">
    <property type="entry name" value="PROKAR_LIPOPROTEIN"/>
    <property type="match status" value="1"/>
</dbReference>
<evidence type="ECO:0000256" key="2">
    <source>
        <dbReference type="SAM" id="SignalP"/>
    </source>
</evidence>
<dbReference type="Gene3D" id="3.40.50.1980">
    <property type="entry name" value="Nitrogenase molybdenum iron protein domain"/>
    <property type="match status" value="2"/>
</dbReference>
<evidence type="ECO:0000259" key="3">
    <source>
        <dbReference type="PROSITE" id="PS50983"/>
    </source>
</evidence>
<evidence type="ECO:0000313" key="4">
    <source>
        <dbReference type="EMBL" id="RSM87436.1"/>
    </source>
</evidence>
<dbReference type="OrthoDB" id="9797850at2"/>
<evidence type="ECO:0000256" key="1">
    <source>
        <dbReference type="ARBA" id="ARBA00008814"/>
    </source>
</evidence>
<feature type="domain" description="Fe/B12 periplasmic-binding" evidence="3">
    <location>
        <begin position="54"/>
        <end position="333"/>
    </location>
</feature>
<accession>A0A428ZH57</accession>
<dbReference type="RefSeq" id="WP_037263975.1">
    <property type="nucleotide sequence ID" value="NZ_QHKI01000006.1"/>
</dbReference>
<protein>
    <submittedName>
        <fullName evidence="4">Zinc ABC transporter substrate-binding protein</fullName>
    </submittedName>
</protein>
<dbReference type="InterPro" id="IPR050902">
    <property type="entry name" value="ABC_Transporter_SBP"/>
</dbReference>
<dbReference type="PANTHER" id="PTHR30535">
    <property type="entry name" value="VITAMIN B12-BINDING PROTEIN"/>
    <property type="match status" value="1"/>
</dbReference>
<feature type="signal peptide" evidence="2">
    <location>
        <begin position="1"/>
        <end position="18"/>
    </location>
</feature>
<comment type="caution">
    <text evidence="4">The sequence shown here is derived from an EMBL/GenBank/DDBJ whole genome shotgun (WGS) entry which is preliminary data.</text>
</comment>
<sequence>MRKTLSLIALGVSATLISGCGSSVTPTAPVDNAAKAVTITNCGRDVTVNGVPKAAVGLSPSQTELLVRLGLAGSLVGQAQTATAPLSQDVAGLAANVPVLSESGPPSREKLLNVRPDFVYSPTTYEFTAEQGFASLDQLQQAGVAAYVAAGGCRERRMSGTVEDLFVDLENLGRIFAVPDKAKAMIEQGRADLAAVDKAVDKAVAGRAKPTVAQVFLEGTTVTAIGAGIEYDIIRRAGGNNVFSPQDPQFAKFFAAQITPEALAAKNPDAIVFAVNGPAHKQATVDYLTRTFPTMTAVRTQRLIAIDAADTYPGTLGNISVVREIAQGLYPDAFRS</sequence>
<feature type="chain" id="PRO_5038797502" evidence="2">
    <location>
        <begin position="19"/>
        <end position="336"/>
    </location>
</feature>
<dbReference type="PANTHER" id="PTHR30535:SF7">
    <property type="entry name" value="IRON(III) DICITRATE-BINDING PROTEIN"/>
    <property type="match status" value="1"/>
</dbReference>
<keyword evidence="2" id="KW-0732">Signal</keyword>
<proteinExistence type="inferred from homology"/>
<dbReference type="Pfam" id="PF01497">
    <property type="entry name" value="Peripla_BP_2"/>
    <property type="match status" value="1"/>
</dbReference>
<reference evidence="4 5" key="1">
    <citation type="submission" date="2018-05" db="EMBL/GenBank/DDBJ databases">
        <title>Evolution of GPA BGCs.</title>
        <authorList>
            <person name="Waglechner N."/>
            <person name="Wright G.D."/>
        </authorList>
    </citation>
    <scope>NUCLEOTIDE SEQUENCE [LARGE SCALE GENOMIC DNA]</scope>
    <source>
        <strain evidence="4 5">A82846</strain>
    </source>
</reference>
<gene>
    <name evidence="4" type="ORF">DMH04_10410</name>
</gene>